<sequence length="52" mass="5925">MAGAFGACDDLEGKVKWLDNYQKVKQLKEVLVWLPVWEADKKAHVPEVNITI</sequence>
<reference evidence="1" key="1">
    <citation type="submission" date="2018-07" db="EMBL/GenBank/DDBJ databases">
        <title>Comparative genomics of catfishes provides insights into carnivory and benthic adaptation.</title>
        <authorList>
            <person name="Zhang Y."/>
            <person name="Wang D."/>
            <person name="Peng Z."/>
            <person name="Zheng S."/>
            <person name="Shao F."/>
            <person name="Tao W."/>
        </authorList>
    </citation>
    <scope>NUCLEOTIDE SEQUENCE</scope>
    <source>
        <strain evidence="1">Chongqing</strain>
    </source>
</reference>
<keyword evidence="2" id="KW-1185">Reference proteome</keyword>
<proteinExistence type="predicted"/>
<dbReference type="AlphaFoldDB" id="A0AAD5B5H2"/>
<dbReference type="Proteomes" id="UP001205998">
    <property type="component" value="Unassembled WGS sequence"/>
</dbReference>
<comment type="caution">
    <text evidence="1">The sequence shown here is derived from an EMBL/GenBank/DDBJ whole genome shotgun (WGS) entry which is preliminary data.</text>
</comment>
<accession>A0AAD5B5H2</accession>
<dbReference type="EMBL" id="MU541265">
    <property type="protein sequence ID" value="KAI5628936.1"/>
    <property type="molecule type" value="Genomic_DNA"/>
</dbReference>
<protein>
    <submittedName>
        <fullName evidence="1">Pleckstrin-likey domain-containing family G member 7 isoform X2</fullName>
    </submittedName>
</protein>
<name>A0AAD5B5H2_SILAS</name>
<evidence type="ECO:0000313" key="1">
    <source>
        <dbReference type="EMBL" id="KAI5628936.1"/>
    </source>
</evidence>
<gene>
    <name evidence="1" type="ORF">C0J50_12749</name>
</gene>
<evidence type="ECO:0000313" key="2">
    <source>
        <dbReference type="Proteomes" id="UP001205998"/>
    </source>
</evidence>
<organism evidence="1 2">
    <name type="scientific">Silurus asotus</name>
    <name type="common">Amur catfish</name>
    <name type="synonym">Parasilurus asotus</name>
    <dbReference type="NCBI Taxonomy" id="30991"/>
    <lineage>
        <taxon>Eukaryota</taxon>
        <taxon>Metazoa</taxon>
        <taxon>Chordata</taxon>
        <taxon>Craniata</taxon>
        <taxon>Vertebrata</taxon>
        <taxon>Euteleostomi</taxon>
        <taxon>Actinopterygii</taxon>
        <taxon>Neopterygii</taxon>
        <taxon>Teleostei</taxon>
        <taxon>Ostariophysi</taxon>
        <taxon>Siluriformes</taxon>
        <taxon>Siluridae</taxon>
        <taxon>Silurus</taxon>
    </lineage>
</organism>